<dbReference type="InterPro" id="IPR037227">
    <property type="entry name" value="EndoU-like"/>
</dbReference>
<evidence type="ECO:0000256" key="11">
    <source>
        <dbReference type="RuleBase" id="RU367085"/>
    </source>
</evidence>
<evidence type="ECO:0000256" key="5">
    <source>
        <dbReference type="ARBA" id="ARBA00022723"/>
    </source>
</evidence>
<keyword evidence="12" id="KW-0812">Transmembrane</keyword>
<dbReference type="GO" id="GO:0004521">
    <property type="term" value="F:RNA endonuclease activity"/>
    <property type="evidence" value="ECO:0007669"/>
    <property type="project" value="UniProtKB-UniRule"/>
</dbReference>
<dbReference type="Proteomes" id="UP001497623">
    <property type="component" value="Unassembled WGS sequence"/>
</dbReference>
<dbReference type="InterPro" id="IPR039787">
    <property type="entry name" value="ENDOU"/>
</dbReference>
<evidence type="ECO:0000256" key="12">
    <source>
        <dbReference type="SAM" id="Phobius"/>
    </source>
</evidence>
<keyword evidence="10" id="KW-0456">Lyase</keyword>
<feature type="non-terminal residue" evidence="14">
    <location>
        <position position="1"/>
    </location>
</feature>
<evidence type="ECO:0000256" key="6">
    <source>
        <dbReference type="ARBA" id="ARBA00022759"/>
    </source>
</evidence>
<protein>
    <recommendedName>
        <fullName evidence="13">EndoU domain-containing protein</fullName>
    </recommendedName>
</protein>
<evidence type="ECO:0000256" key="2">
    <source>
        <dbReference type="ARBA" id="ARBA00010168"/>
    </source>
</evidence>
<dbReference type="Pfam" id="PF09412">
    <property type="entry name" value="XendoU"/>
    <property type="match status" value="1"/>
</dbReference>
<gene>
    <name evidence="14" type="ORF">MNOR_LOCUS25830</name>
</gene>
<keyword evidence="4 11" id="KW-0540">Nuclease</keyword>
<keyword evidence="8 11" id="KW-0694">RNA-binding</keyword>
<dbReference type="PANTHER" id="PTHR12439">
    <property type="entry name" value="PLACENTAL PROTEIN 11-RELATED"/>
    <property type="match status" value="1"/>
</dbReference>
<dbReference type="GO" id="GO:0003723">
    <property type="term" value="F:RNA binding"/>
    <property type="evidence" value="ECO:0007669"/>
    <property type="project" value="UniProtKB-UniRule"/>
</dbReference>
<evidence type="ECO:0000256" key="1">
    <source>
        <dbReference type="ARBA" id="ARBA00001936"/>
    </source>
</evidence>
<name>A0AAV2RM16_MEGNR</name>
<organism evidence="14 15">
    <name type="scientific">Meganyctiphanes norvegica</name>
    <name type="common">Northern krill</name>
    <name type="synonym">Thysanopoda norvegica</name>
    <dbReference type="NCBI Taxonomy" id="48144"/>
    <lineage>
        <taxon>Eukaryota</taxon>
        <taxon>Metazoa</taxon>
        <taxon>Ecdysozoa</taxon>
        <taxon>Arthropoda</taxon>
        <taxon>Crustacea</taxon>
        <taxon>Multicrustacea</taxon>
        <taxon>Malacostraca</taxon>
        <taxon>Eumalacostraca</taxon>
        <taxon>Eucarida</taxon>
        <taxon>Euphausiacea</taxon>
        <taxon>Euphausiidae</taxon>
        <taxon>Meganyctiphanes</taxon>
    </lineage>
</organism>
<dbReference type="AlphaFoldDB" id="A0AAV2RM16"/>
<evidence type="ECO:0000256" key="9">
    <source>
        <dbReference type="ARBA" id="ARBA00023211"/>
    </source>
</evidence>
<evidence type="ECO:0000256" key="10">
    <source>
        <dbReference type="ARBA" id="ARBA00023239"/>
    </source>
</evidence>
<evidence type="ECO:0000256" key="7">
    <source>
        <dbReference type="ARBA" id="ARBA00022801"/>
    </source>
</evidence>
<accession>A0AAV2RM16</accession>
<comment type="similarity">
    <text evidence="2 11">Belongs to the ENDOU family.</text>
</comment>
<keyword evidence="15" id="KW-1185">Reference proteome</keyword>
<comment type="caution">
    <text evidence="14">The sequence shown here is derived from an EMBL/GenBank/DDBJ whole genome shotgun (WGS) entry which is preliminary data.</text>
</comment>
<evidence type="ECO:0000313" key="14">
    <source>
        <dbReference type="EMBL" id="CAL4127261.1"/>
    </source>
</evidence>
<feature type="domain" description="EndoU" evidence="13">
    <location>
        <begin position="12"/>
        <end position="308"/>
    </location>
</feature>
<reference evidence="14 15" key="1">
    <citation type="submission" date="2024-05" db="EMBL/GenBank/DDBJ databases">
        <authorList>
            <person name="Wallberg A."/>
        </authorList>
    </citation>
    <scope>NUCLEOTIDE SEQUENCE [LARGE SCALE GENOMIC DNA]</scope>
</reference>
<keyword evidence="9 11" id="KW-0464">Manganese</keyword>
<dbReference type="SUPFAM" id="SSF142877">
    <property type="entry name" value="EndoU-like"/>
    <property type="match status" value="1"/>
</dbReference>
<evidence type="ECO:0000256" key="3">
    <source>
        <dbReference type="ARBA" id="ARBA00011245"/>
    </source>
</evidence>
<evidence type="ECO:0000259" key="13">
    <source>
        <dbReference type="PROSITE" id="PS51959"/>
    </source>
</evidence>
<proteinExistence type="inferred from homology"/>
<keyword evidence="7 11" id="KW-0378">Hydrolase</keyword>
<sequence length="308" mass="34319">FYNIGGTALVVVAVSMIVVIGFLAAKEINGPPSTTPPPYITPNPEDPCEISIKDLRDLSESLVSRDVNNVANKIIVKYNSTRLLEVGSSVLTGPTIAALMPLYDNYKAHVGEDDDWNEQQTAEKDAFLDAIMDTKVMQFTELWMNDRCLLNDTDLRSVLDEAWFTGYAGSHSGGDAVDSSGFEHTFLGQLMDDRVLGFNNWIFYSHEQQAETVKYNEGDFINSTQIGEGDTNKGEIVKLNFLWQDLPTSGTTMFIGTSPELELALYTVCFRLMPGKHCPLQMKKKQFELLTMDYQNKGVISVAKPIFN</sequence>
<evidence type="ECO:0000313" key="15">
    <source>
        <dbReference type="Proteomes" id="UP001497623"/>
    </source>
</evidence>
<dbReference type="PANTHER" id="PTHR12439:SF42">
    <property type="entry name" value="ENDORIBONUCLEASE-RELATED"/>
    <property type="match status" value="1"/>
</dbReference>
<keyword evidence="6 11" id="KW-0255">Endonuclease</keyword>
<evidence type="ECO:0000256" key="8">
    <source>
        <dbReference type="ARBA" id="ARBA00022884"/>
    </source>
</evidence>
<comment type="cofactor">
    <cofactor evidence="1 11">
        <name>Mn(2+)</name>
        <dbReference type="ChEBI" id="CHEBI:29035"/>
    </cofactor>
</comment>
<keyword evidence="12" id="KW-1133">Transmembrane helix</keyword>
<feature type="transmembrane region" description="Helical" evidence="12">
    <location>
        <begin position="6"/>
        <end position="25"/>
    </location>
</feature>
<dbReference type="GO" id="GO:0016787">
    <property type="term" value="F:hydrolase activity"/>
    <property type="evidence" value="ECO:0007669"/>
    <property type="project" value="UniProtKB-KW"/>
</dbReference>
<dbReference type="PROSITE" id="PS51959">
    <property type="entry name" value="ENDOU"/>
    <property type="match status" value="1"/>
</dbReference>
<dbReference type="CDD" id="cd21159">
    <property type="entry name" value="XendoU"/>
    <property type="match status" value="1"/>
</dbReference>
<dbReference type="GO" id="GO:0046872">
    <property type="term" value="F:metal ion binding"/>
    <property type="evidence" value="ECO:0007669"/>
    <property type="project" value="UniProtKB-UniRule"/>
</dbReference>
<keyword evidence="5 11" id="KW-0479">Metal-binding</keyword>
<comment type="subunit">
    <text evidence="3 11">Monomer.</text>
</comment>
<evidence type="ECO:0000256" key="4">
    <source>
        <dbReference type="ARBA" id="ARBA00022722"/>
    </source>
</evidence>
<dbReference type="GO" id="GO:0016829">
    <property type="term" value="F:lyase activity"/>
    <property type="evidence" value="ECO:0007669"/>
    <property type="project" value="UniProtKB-KW"/>
</dbReference>
<dbReference type="EMBL" id="CAXKWB010025054">
    <property type="protein sequence ID" value="CAL4127261.1"/>
    <property type="molecule type" value="Genomic_DNA"/>
</dbReference>
<keyword evidence="12" id="KW-0472">Membrane</keyword>
<dbReference type="InterPro" id="IPR018998">
    <property type="entry name" value="EndoU_C"/>
</dbReference>